<sequence length="253" mass="29765">MLQYLPSHSLCCHILRKLATLKADRHQKSVAKLVILLWWEKQREDAGLHWDRPDPQGFTSNYDHVHALESHYDHWPSSERQDWRRIQQFLHAQLQVEPDEVMHLVSRIESNGFGIYLENKTSDPIGRASLFNHDCNNNCEVEQYTENCEEEGKEIEVDPKEMEKKSGKKKNNKKKIDVGPCLKMDYPPVFSRTRGEFRLMQIRSLRPIRPGEPLTISYIDSSLPVGARRQRLLEDYYFECQCGRCLQEAVRKK</sequence>
<dbReference type="InterPro" id="IPR046341">
    <property type="entry name" value="SET_dom_sf"/>
</dbReference>
<name>A0A8H7BYW5_9FUNG</name>
<gene>
    <name evidence="2" type="primary">SMYD5</name>
    <name evidence="2" type="ORF">EC973_009350</name>
</gene>
<protein>
    <submittedName>
        <fullName evidence="2">SET and MYND domain-containing protein 5</fullName>
    </submittedName>
</protein>
<dbReference type="Pfam" id="PF00856">
    <property type="entry name" value="SET"/>
    <property type="match status" value="1"/>
</dbReference>
<dbReference type="EMBL" id="JABAYA010000009">
    <property type="protein sequence ID" value="KAF7731586.1"/>
    <property type="molecule type" value="Genomic_DNA"/>
</dbReference>
<dbReference type="AlphaFoldDB" id="A0A8H7BYW5"/>
<dbReference type="CDD" id="cd20071">
    <property type="entry name" value="SET_SMYD"/>
    <property type="match status" value="1"/>
</dbReference>
<dbReference type="PANTHER" id="PTHR12197:SF294">
    <property type="entry name" value="POTENTIAL PROTEIN LYSINE METHYLTRANSFERASE SET6"/>
    <property type="match status" value="1"/>
</dbReference>
<comment type="caution">
    <text evidence="2">The sequence shown here is derived from an EMBL/GenBank/DDBJ whole genome shotgun (WGS) entry which is preliminary data.</text>
</comment>
<evidence type="ECO:0000313" key="2">
    <source>
        <dbReference type="EMBL" id="KAF7731586.1"/>
    </source>
</evidence>
<evidence type="ECO:0000259" key="1">
    <source>
        <dbReference type="PROSITE" id="PS50280"/>
    </source>
</evidence>
<dbReference type="PROSITE" id="PS50280">
    <property type="entry name" value="SET"/>
    <property type="match status" value="1"/>
</dbReference>
<dbReference type="OrthoDB" id="5945798at2759"/>
<reference evidence="2" key="1">
    <citation type="submission" date="2020-01" db="EMBL/GenBank/DDBJ databases">
        <title>Genome Sequencing of Three Apophysomyces-Like Fungal Strains Confirms a Novel Fungal Genus in the Mucoromycota with divergent Burkholderia-like Endosymbiotic Bacteria.</title>
        <authorList>
            <person name="Stajich J.E."/>
            <person name="Macias A.M."/>
            <person name="Carter-House D."/>
            <person name="Lovett B."/>
            <person name="Kasson L.R."/>
            <person name="Berry K."/>
            <person name="Grigoriev I."/>
            <person name="Chang Y."/>
            <person name="Spatafora J."/>
            <person name="Kasson M.T."/>
        </authorList>
    </citation>
    <scope>NUCLEOTIDE SEQUENCE</scope>
    <source>
        <strain evidence="2">NRRL A-21654</strain>
    </source>
</reference>
<feature type="domain" description="SET" evidence="1">
    <location>
        <begin position="66"/>
        <end position="219"/>
    </location>
</feature>
<organism evidence="2 3">
    <name type="scientific">Apophysomyces ossiformis</name>
    <dbReference type="NCBI Taxonomy" id="679940"/>
    <lineage>
        <taxon>Eukaryota</taxon>
        <taxon>Fungi</taxon>
        <taxon>Fungi incertae sedis</taxon>
        <taxon>Mucoromycota</taxon>
        <taxon>Mucoromycotina</taxon>
        <taxon>Mucoromycetes</taxon>
        <taxon>Mucorales</taxon>
        <taxon>Mucorineae</taxon>
        <taxon>Mucoraceae</taxon>
        <taxon>Apophysomyces</taxon>
    </lineage>
</organism>
<dbReference type="Proteomes" id="UP000605846">
    <property type="component" value="Unassembled WGS sequence"/>
</dbReference>
<evidence type="ECO:0000313" key="3">
    <source>
        <dbReference type="Proteomes" id="UP000605846"/>
    </source>
</evidence>
<accession>A0A8H7BYW5</accession>
<dbReference type="PANTHER" id="PTHR12197">
    <property type="entry name" value="HISTONE-LYSINE N-METHYLTRANSFERASE SMYD"/>
    <property type="match status" value="1"/>
</dbReference>
<dbReference type="InterPro" id="IPR001214">
    <property type="entry name" value="SET_dom"/>
</dbReference>
<keyword evidence="3" id="KW-1185">Reference proteome</keyword>
<dbReference type="GO" id="GO:0005634">
    <property type="term" value="C:nucleus"/>
    <property type="evidence" value="ECO:0007669"/>
    <property type="project" value="TreeGrafter"/>
</dbReference>
<proteinExistence type="predicted"/>
<dbReference type="InterPro" id="IPR050869">
    <property type="entry name" value="H3K4_H4K5_MeTrfase"/>
</dbReference>
<dbReference type="SUPFAM" id="SSF82199">
    <property type="entry name" value="SET domain"/>
    <property type="match status" value="1"/>
</dbReference>
<dbReference type="Gene3D" id="2.170.270.10">
    <property type="entry name" value="SET domain"/>
    <property type="match status" value="1"/>
</dbReference>